<dbReference type="PANTHER" id="PTHR23108:SF0">
    <property type="entry name" value="METHYLTRANSFERASE-LIKE PROTEIN 22"/>
    <property type="match status" value="1"/>
</dbReference>
<dbReference type="GO" id="GO:0008276">
    <property type="term" value="F:protein methyltransferase activity"/>
    <property type="evidence" value="ECO:0007669"/>
    <property type="project" value="InterPro"/>
</dbReference>
<dbReference type="InterPro" id="IPR038899">
    <property type="entry name" value="METTL22"/>
</dbReference>
<evidence type="ECO:0000313" key="1">
    <source>
        <dbReference type="EMBL" id="CAA7409812.1"/>
    </source>
</evidence>
<dbReference type="Proteomes" id="UP000663760">
    <property type="component" value="Chromosome 16"/>
</dbReference>
<dbReference type="PANTHER" id="PTHR23108">
    <property type="entry name" value="METHYLTRANSFERASE-RELATED"/>
    <property type="match status" value="1"/>
</dbReference>
<dbReference type="InterPro" id="IPR019410">
    <property type="entry name" value="Methyltransf_16"/>
</dbReference>
<dbReference type="EMBL" id="LR746279">
    <property type="protein sequence ID" value="CAA7409812.1"/>
    <property type="molecule type" value="Genomic_DNA"/>
</dbReference>
<dbReference type="SUPFAM" id="SSF53335">
    <property type="entry name" value="S-adenosyl-L-methionine-dependent methyltransferases"/>
    <property type="match status" value="1"/>
</dbReference>
<dbReference type="AlphaFoldDB" id="A0A7I8LIY9"/>
<keyword evidence="2" id="KW-1185">Reference proteome</keyword>
<dbReference type="Pfam" id="PF10294">
    <property type="entry name" value="Methyltransf_16"/>
    <property type="match status" value="1"/>
</dbReference>
<evidence type="ECO:0000313" key="2">
    <source>
        <dbReference type="Proteomes" id="UP000663760"/>
    </source>
</evidence>
<dbReference type="Gene3D" id="3.40.50.150">
    <property type="entry name" value="Vaccinia Virus protein VP39"/>
    <property type="match status" value="1"/>
</dbReference>
<sequence>MGGGSHDIAAAETLEGDEVMSEVHLGCPPHYSGPFVSRFTFSLPCSSEEDEDGALEARKGASVQAQSLDEDGDLVLPRRRKTCKSYEVAIQHRITSTIPDVGLQVWKAAMVLADFVVHVTATSSEFDGITALELGAGTGFVGILLARISRRVFLTDRTAEILDNCATNVRLNSAAFNHGAAAVCLREVDWGKGWPPTVEQSRYSWSSAEIEEAEGVSVLLAADVIYSDELTDLFFGIVEGLMSRGSEKVLYLALEKRYNFSLDDLNVVANGYQHFRSYFRDEEECGQLGATSSLPRFVGHQIDLASVPCYLQGYDGGEDLELWKITYASTPARSTA</sequence>
<organism evidence="1 2">
    <name type="scientific">Spirodela intermedia</name>
    <name type="common">Intermediate duckweed</name>
    <dbReference type="NCBI Taxonomy" id="51605"/>
    <lineage>
        <taxon>Eukaryota</taxon>
        <taxon>Viridiplantae</taxon>
        <taxon>Streptophyta</taxon>
        <taxon>Embryophyta</taxon>
        <taxon>Tracheophyta</taxon>
        <taxon>Spermatophyta</taxon>
        <taxon>Magnoliopsida</taxon>
        <taxon>Liliopsida</taxon>
        <taxon>Araceae</taxon>
        <taxon>Lemnoideae</taxon>
        <taxon>Spirodela</taxon>
    </lineage>
</organism>
<accession>A0A7I8LIY9</accession>
<gene>
    <name evidence="1" type="ORF">SI8410_16020490</name>
</gene>
<reference evidence="1" key="1">
    <citation type="submission" date="2020-02" db="EMBL/GenBank/DDBJ databases">
        <authorList>
            <person name="Scholz U."/>
            <person name="Mascher M."/>
            <person name="Fiebig A."/>
        </authorList>
    </citation>
    <scope>NUCLEOTIDE SEQUENCE</scope>
</reference>
<dbReference type="GO" id="GO:0005634">
    <property type="term" value="C:nucleus"/>
    <property type="evidence" value="ECO:0007669"/>
    <property type="project" value="TreeGrafter"/>
</dbReference>
<proteinExistence type="predicted"/>
<protein>
    <submittedName>
        <fullName evidence="1">Uncharacterized protein</fullName>
    </submittedName>
</protein>
<name>A0A7I8LIY9_SPIIN</name>
<dbReference type="InterPro" id="IPR029063">
    <property type="entry name" value="SAM-dependent_MTases_sf"/>
</dbReference>
<dbReference type="OrthoDB" id="46564at2759"/>